<proteinExistence type="predicted"/>
<evidence type="ECO:0000313" key="2">
    <source>
        <dbReference type="Proteomes" id="UP000077315"/>
    </source>
</evidence>
<dbReference type="VEuPathDB" id="FungiDB:PHYBLDRAFT_166792"/>
<evidence type="ECO:0000313" key="1">
    <source>
        <dbReference type="EMBL" id="OAD75558.1"/>
    </source>
</evidence>
<name>A0A162NME3_PHYB8</name>
<accession>A0A162NME3</accession>
<protein>
    <submittedName>
        <fullName evidence="1">Uncharacterized protein</fullName>
    </submittedName>
</protein>
<keyword evidence="2" id="KW-1185">Reference proteome</keyword>
<dbReference type="RefSeq" id="XP_018293598.1">
    <property type="nucleotide sequence ID" value="XM_018435486.1"/>
</dbReference>
<reference evidence="2" key="1">
    <citation type="submission" date="2015-06" db="EMBL/GenBank/DDBJ databases">
        <title>Expansion of signal transduction pathways in fungi by whole-genome duplication.</title>
        <authorList>
            <consortium name="DOE Joint Genome Institute"/>
            <person name="Corrochano L.M."/>
            <person name="Kuo A."/>
            <person name="Marcet-Houben M."/>
            <person name="Polaino S."/>
            <person name="Salamov A."/>
            <person name="Villalobos J.M."/>
            <person name="Alvarez M.I."/>
            <person name="Avalos J."/>
            <person name="Benito E.P."/>
            <person name="Benoit I."/>
            <person name="Burger G."/>
            <person name="Camino L.P."/>
            <person name="Canovas D."/>
            <person name="Cerda-Olmedo E."/>
            <person name="Cheng J.-F."/>
            <person name="Dominguez A."/>
            <person name="Elias M."/>
            <person name="Eslava A.P."/>
            <person name="Glaser F."/>
            <person name="Grimwood J."/>
            <person name="Gutierrez G."/>
            <person name="Heitman J."/>
            <person name="Henrissat B."/>
            <person name="Iturriaga E.A."/>
            <person name="Lang B.F."/>
            <person name="Lavin J.L."/>
            <person name="Lee S."/>
            <person name="Li W."/>
            <person name="Lindquist E."/>
            <person name="Lopez-Garcia S."/>
            <person name="Luque E.M."/>
            <person name="Marcos A.T."/>
            <person name="Martin J."/>
            <person name="McCluskey K."/>
            <person name="Medina H.R."/>
            <person name="Miralles-Duran A."/>
            <person name="Miyazaki A."/>
            <person name="Munoz-Torres E."/>
            <person name="Oguiza J.A."/>
            <person name="Ohm R."/>
            <person name="Olmedo M."/>
            <person name="Orejas M."/>
            <person name="Ortiz-Castellanos L."/>
            <person name="Pisabarro A.G."/>
            <person name="Rodriguez-Romero J."/>
            <person name="Ruiz-Herrera J."/>
            <person name="Ruiz-Vazquez R."/>
            <person name="Sanz C."/>
            <person name="Schackwitz W."/>
            <person name="Schmutz J."/>
            <person name="Shahriari M."/>
            <person name="Shelest E."/>
            <person name="Silva-Franco F."/>
            <person name="Soanes D."/>
            <person name="Syed K."/>
            <person name="Tagua V.G."/>
            <person name="Talbot N.J."/>
            <person name="Thon M."/>
            <person name="De vries R.P."/>
            <person name="Wiebenga A."/>
            <person name="Yadav J.S."/>
            <person name="Braun E.L."/>
            <person name="Baker S."/>
            <person name="Garre V."/>
            <person name="Horwitz B."/>
            <person name="Torres-Martinez S."/>
            <person name="Idnurm A."/>
            <person name="Herrera-Estrella A."/>
            <person name="Gabaldon T."/>
            <person name="Grigoriev I.V."/>
        </authorList>
    </citation>
    <scope>NUCLEOTIDE SEQUENCE [LARGE SCALE GENOMIC DNA]</scope>
    <source>
        <strain evidence="2">NRRL 1555(-)</strain>
    </source>
</reference>
<dbReference type="Proteomes" id="UP000077315">
    <property type="component" value="Unassembled WGS sequence"/>
</dbReference>
<sequence>MEQALLIRDNAPSAILMLPTTGDHEIKRPSPKRKPDSWNQLVKCFKEVLATHFTGGDLIKAKQMYRVVDKITRELVYYSFSKYSTNNIVIPSWGSLADDQKAIMSSSLKENAALKNIALHRFENSWGALLILSHKWRTAKYHRRSY</sequence>
<dbReference type="GeneID" id="28996392"/>
<organism evidence="1 2">
    <name type="scientific">Phycomyces blakesleeanus (strain ATCC 8743b / DSM 1359 / FGSC 10004 / NBRC 33097 / NRRL 1555)</name>
    <dbReference type="NCBI Taxonomy" id="763407"/>
    <lineage>
        <taxon>Eukaryota</taxon>
        <taxon>Fungi</taxon>
        <taxon>Fungi incertae sedis</taxon>
        <taxon>Mucoromycota</taxon>
        <taxon>Mucoromycotina</taxon>
        <taxon>Mucoromycetes</taxon>
        <taxon>Mucorales</taxon>
        <taxon>Phycomycetaceae</taxon>
        <taxon>Phycomyces</taxon>
    </lineage>
</organism>
<dbReference type="InParanoid" id="A0A162NME3"/>
<dbReference type="AlphaFoldDB" id="A0A162NME3"/>
<dbReference type="EMBL" id="KV440977">
    <property type="protein sequence ID" value="OAD75558.1"/>
    <property type="molecule type" value="Genomic_DNA"/>
</dbReference>
<gene>
    <name evidence="1" type="ORF">PHYBLDRAFT_166792</name>
</gene>